<dbReference type="InterPro" id="IPR018000">
    <property type="entry name" value="Neurotransmitter_ion_chnl_CS"/>
</dbReference>
<dbReference type="InterPro" id="IPR038050">
    <property type="entry name" value="Neuro_actylchol_rec"/>
</dbReference>
<feature type="signal peptide" evidence="5">
    <location>
        <begin position="1"/>
        <end position="20"/>
    </location>
</feature>
<evidence type="ECO:0000313" key="8">
    <source>
        <dbReference type="Proteomes" id="UP000887566"/>
    </source>
</evidence>
<proteinExistence type="inferred from homology"/>
<keyword evidence="5" id="KW-0406">Ion transport</keyword>
<reference evidence="9" key="1">
    <citation type="submission" date="2022-11" db="UniProtKB">
        <authorList>
            <consortium name="WormBaseParasite"/>
        </authorList>
    </citation>
    <scope>IDENTIFICATION</scope>
</reference>
<evidence type="ECO:0000256" key="4">
    <source>
        <dbReference type="ARBA" id="ARBA00023136"/>
    </source>
</evidence>
<dbReference type="PANTHER" id="PTHR18945">
    <property type="entry name" value="NEUROTRANSMITTER GATED ION CHANNEL"/>
    <property type="match status" value="1"/>
</dbReference>
<dbReference type="SUPFAM" id="SSF90112">
    <property type="entry name" value="Neurotransmitter-gated ion-channel transmembrane pore"/>
    <property type="match status" value="1"/>
</dbReference>
<dbReference type="AlphaFoldDB" id="A0A914UY81"/>
<keyword evidence="8" id="KW-1185">Reference proteome</keyword>
<keyword evidence="3 5" id="KW-1133">Transmembrane helix</keyword>
<feature type="transmembrane region" description="Helical" evidence="5">
    <location>
        <begin position="292"/>
        <end position="316"/>
    </location>
</feature>
<dbReference type="Proteomes" id="UP000887566">
    <property type="component" value="Unplaced"/>
</dbReference>
<comment type="subcellular location">
    <subcellularLocation>
        <location evidence="1">Membrane</location>
        <topology evidence="1">Multi-pass membrane protein</topology>
    </subcellularLocation>
</comment>
<dbReference type="CDD" id="cd18989">
    <property type="entry name" value="LGIC_ECD_cation"/>
    <property type="match status" value="1"/>
</dbReference>
<organism evidence="8 9">
    <name type="scientific">Plectus sambesii</name>
    <dbReference type="NCBI Taxonomy" id="2011161"/>
    <lineage>
        <taxon>Eukaryota</taxon>
        <taxon>Metazoa</taxon>
        <taxon>Ecdysozoa</taxon>
        <taxon>Nematoda</taxon>
        <taxon>Chromadorea</taxon>
        <taxon>Plectida</taxon>
        <taxon>Plectina</taxon>
        <taxon>Plectoidea</taxon>
        <taxon>Plectidae</taxon>
        <taxon>Plectus</taxon>
    </lineage>
</organism>
<dbReference type="InterPro" id="IPR006202">
    <property type="entry name" value="Neur_chan_lig-bd"/>
</dbReference>
<comment type="similarity">
    <text evidence="5">Belongs to the ligand-gated ion channel (TC 1.A.9) family.</text>
</comment>
<keyword evidence="2 5" id="KW-0812">Transmembrane</keyword>
<dbReference type="InterPro" id="IPR006201">
    <property type="entry name" value="Neur_channel"/>
</dbReference>
<name>A0A914UY81_9BILA</name>
<evidence type="ECO:0000256" key="3">
    <source>
        <dbReference type="ARBA" id="ARBA00022989"/>
    </source>
</evidence>
<dbReference type="GO" id="GO:0004888">
    <property type="term" value="F:transmembrane signaling receptor activity"/>
    <property type="evidence" value="ECO:0007669"/>
    <property type="project" value="InterPro"/>
</dbReference>
<feature type="transmembrane region" description="Helical" evidence="5">
    <location>
        <begin position="403"/>
        <end position="425"/>
    </location>
</feature>
<keyword evidence="5" id="KW-0813">Transport</keyword>
<dbReference type="InterPro" id="IPR036719">
    <property type="entry name" value="Neuro-gated_channel_TM_sf"/>
</dbReference>
<feature type="transmembrane region" description="Helical" evidence="5">
    <location>
        <begin position="262"/>
        <end position="280"/>
    </location>
</feature>
<dbReference type="Pfam" id="PF02932">
    <property type="entry name" value="Neur_chan_memb"/>
    <property type="match status" value="1"/>
</dbReference>
<feature type="chain" id="PRO_5038155676" evidence="5">
    <location>
        <begin position="21"/>
        <end position="430"/>
    </location>
</feature>
<dbReference type="SUPFAM" id="SSF63712">
    <property type="entry name" value="Nicotinic receptor ligand binding domain-like"/>
    <property type="match status" value="1"/>
</dbReference>
<keyword evidence="5" id="KW-0732">Signal</keyword>
<dbReference type="InterPro" id="IPR006029">
    <property type="entry name" value="Neurotrans-gated_channel_TM"/>
</dbReference>
<feature type="domain" description="Neurotransmitter-gated ion-channel transmembrane" evidence="7">
    <location>
        <begin position="234"/>
        <end position="328"/>
    </location>
</feature>
<keyword evidence="5" id="KW-0407">Ion channel</keyword>
<dbReference type="WBParaSite" id="PSAMB.scaffold1340size48625.g12511.t1">
    <property type="protein sequence ID" value="PSAMB.scaffold1340size48625.g12511.t1"/>
    <property type="gene ID" value="PSAMB.scaffold1340size48625.g12511"/>
</dbReference>
<accession>A0A914UY81</accession>
<evidence type="ECO:0000259" key="6">
    <source>
        <dbReference type="Pfam" id="PF02931"/>
    </source>
</evidence>
<dbReference type="PROSITE" id="PS00236">
    <property type="entry name" value="NEUROTR_ION_CHANNEL"/>
    <property type="match status" value="1"/>
</dbReference>
<evidence type="ECO:0000256" key="2">
    <source>
        <dbReference type="ARBA" id="ARBA00022692"/>
    </source>
</evidence>
<feature type="transmembrane region" description="Helical" evidence="5">
    <location>
        <begin position="227"/>
        <end position="250"/>
    </location>
</feature>
<evidence type="ECO:0000256" key="1">
    <source>
        <dbReference type="ARBA" id="ARBA00004141"/>
    </source>
</evidence>
<dbReference type="Gene3D" id="2.70.170.10">
    <property type="entry name" value="Neurotransmitter-gated ion-channel ligand-binding domain"/>
    <property type="match status" value="1"/>
</dbReference>
<dbReference type="GO" id="GO:0016020">
    <property type="term" value="C:membrane"/>
    <property type="evidence" value="ECO:0007669"/>
    <property type="project" value="UniProtKB-SubCell"/>
</dbReference>
<dbReference type="GO" id="GO:0005230">
    <property type="term" value="F:extracellular ligand-gated monoatomic ion channel activity"/>
    <property type="evidence" value="ECO:0007669"/>
    <property type="project" value="InterPro"/>
</dbReference>
<sequence>MWLGWRWLCPLAAMVCITNASTGNLSAQQRLVNQLFENYDKTLRPVYNVDTVTRVLLNPALHSIVSTNEASESITLVQWFRMIWLDEFLRWDPKDFDGIDQLLLPICRIWYPDVMAENVIDTDAILSNERNYAIIDYNGNITISIDEVITMHCNFFVTNFPFDVQNCTLKFTSWMHSAKLIELSTTFPSDLRFYKPNSAWDLVSFTSRHAKNVYGVSTTAFSDRKPAFYLSTFVLPSFIITTLAIVGVFSPFNDSGDREEKVTMGLTTLLTMAVILLLITDQMPKSSARMPLLGLFMVIQIGLSASATLTAVLIMYQHNKWTTGVKVPDRLLALTRITRDSSDKLQGAPDVLTTARSAKASERSSETSKIILLLEELVKMMREKAADERNRQLWSKAVGRLDLWLMIFFNFLNIASTVILIAVGYSNMIA</sequence>
<evidence type="ECO:0000256" key="5">
    <source>
        <dbReference type="RuleBase" id="RU000687"/>
    </source>
</evidence>
<dbReference type="Gene3D" id="1.20.58.390">
    <property type="entry name" value="Neurotransmitter-gated ion-channel transmembrane domain"/>
    <property type="match status" value="1"/>
</dbReference>
<keyword evidence="4 5" id="KW-0472">Membrane</keyword>
<dbReference type="PRINTS" id="PR00252">
    <property type="entry name" value="NRIONCHANNEL"/>
</dbReference>
<evidence type="ECO:0000313" key="9">
    <source>
        <dbReference type="WBParaSite" id="PSAMB.scaffold1340size48625.g12511.t1"/>
    </source>
</evidence>
<dbReference type="CDD" id="cd19051">
    <property type="entry name" value="LGIC_TM_cation"/>
    <property type="match status" value="1"/>
</dbReference>
<protein>
    <submittedName>
        <fullName evidence="9">Uncharacterized protein</fullName>
    </submittedName>
</protein>
<evidence type="ECO:0000259" key="7">
    <source>
        <dbReference type="Pfam" id="PF02932"/>
    </source>
</evidence>
<feature type="domain" description="Neurotransmitter-gated ion-channel ligand-binding" evidence="6">
    <location>
        <begin position="28"/>
        <end position="218"/>
    </location>
</feature>
<dbReference type="InterPro" id="IPR036734">
    <property type="entry name" value="Neur_chan_lig-bd_sf"/>
</dbReference>
<dbReference type="FunFam" id="2.70.170.10:FF:000028">
    <property type="entry name" value="AcetylCholine Receptor"/>
    <property type="match status" value="1"/>
</dbReference>
<dbReference type="Pfam" id="PF02931">
    <property type="entry name" value="Neur_chan_LBD"/>
    <property type="match status" value="1"/>
</dbReference>